<dbReference type="EMBL" id="JBEPLO010000018">
    <property type="protein sequence ID" value="MET3558513.1"/>
    <property type="molecule type" value="Genomic_DNA"/>
</dbReference>
<dbReference type="Gene3D" id="3.30.2310.30">
    <property type="match status" value="1"/>
</dbReference>
<organism evidence="6 7">
    <name type="scientific">Streptococcus rupicaprae</name>
    <dbReference type="NCBI Taxonomy" id="759619"/>
    <lineage>
        <taxon>Bacteria</taxon>
        <taxon>Bacillati</taxon>
        <taxon>Bacillota</taxon>
        <taxon>Bacilli</taxon>
        <taxon>Lactobacillales</taxon>
        <taxon>Streptococcaceae</taxon>
        <taxon>Streptococcus</taxon>
    </lineage>
</organism>
<name>A0ABV2FJ01_9STRE</name>
<evidence type="ECO:0000256" key="1">
    <source>
        <dbReference type="ARBA" id="ARBA00004613"/>
    </source>
</evidence>
<dbReference type="RefSeq" id="WP_354365656.1">
    <property type="nucleotide sequence ID" value="NZ_JBEPLO010000018.1"/>
</dbReference>
<feature type="compositionally biased region" description="Pro residues" evidence="3">
    <location>
        <begin position="123"/>
        <end position="139"/>
    </location>
</feature>
<gene>
    <name evidence="6" type="ORF">ABID29_001639</name>
</gene>
<evidence type="ECO:0000256" key="2">
    <source>
        <dbReference type="ARBA" id="ARBA00022525"/>
    </source>
</evidence>
<keyword evidence="7" id="KW-1185">Reference proteome</keyword>
<accession>A0ABV2FJ01</accession>
<dbReference type="SUPFAM" id="SSF102824">
    <property type="entry name" value="Colicin D/E5 nuclease domain"/>
    <property type="match status" value="1"/>
</dbReference>
<feature type="compositionally biased region" description="Polar residues" evidence="3">
    <location>
        <begin position="194"/>
        <end position="211"/>
    </location>
</feature>
<protein>
    <recommendedName>
        <fullName evidence="8">Pre-toxin TG domain-containing protein</fullName>
    </recommendedName>
</protein>
<sequence length="515" mass="56406">MSGKPETLAELERYFYTKLESDERLKEYFYKNLTSDSLLKTYFASEDALDLPEVFYQRASVEDRKLKAYFYQTLQRDKFFRDYFYKSADDEVRNLEEVFVQTGTSFYQKVQVERWGVGKKPTAPKPSPQPTPIKLPYAPPAQARPAAPVYTPPVSSPTFTASNPTPATKPAAKPTPKPVRRPSSSITKKPSTSQTDGSKTIRDISSGNTSAIPKLIKQAKDPKNLPTRELISSTPTGVKGQTLNTYQIDFSAAGIGTIVSSSYYKHGKPDVKANNKHSIDSTLKVGEQLALEYLGVNDAYRVIAGKDPVTGDKANRLAAAGWLAASVVPGSKLLKGADTAHDVTKAVGTINRTTSTIKSSHAAVTAAKSTKGATVGTWVAKGGEVAFDTGRTLKTASTFIKQADGRWKAADKVGDVSRPINAIDKNKKLVKADDIVFSDKFKLPNYKNQPAQRGWTNQKIADTINNPTKTSTSINKATGNTVTNYYVNDIHYVAVDDVTKKVIQIADLNDLEWLN</sequence>
<dbReference type="Pfam" id="PF14449">
    <property type="entry name" value="PT-TG"/>
    <property type="match status" value="1"/>
</dbReference>
<feature type="compositionally biased region" description="Low complexity" evidence="3">
    <location>
        <begin position="164"/>
        <end position="174"/>
    </location>
</feature>
<reference evidence="6 7" key="1">
    <citation type="submission" date="2024-06" db="EMBL/GenBank/DDBJ databases">
        <title>Genomic Encyclopedia of Type Strains, Phase IV (KMG-IV): sequencing the most valuable type-strain genomes for metagenomic binning, comparative biology and taxonomic classification.</title>
        <authorList>
            <person name="Goeker M."/>
        </authorList>
    </citation>
    <scope>NUCLEOTIDE SEQUENCE [LARGE SCALE GENOMIC DNA]</scope>
    <source>
        <strain evidence="6 7">DSM 28303</strain>
    </source>
</reference>
<dbReference type="InterPro" id="IPR038233">
    <property type="entry name" value="Colicin_D/E5_nuclease"/>
</dbReference>
<dbReference type="InterPro" id="IPR027797">
    <property type="entry name" value="PT-TG_dom"/>
</dbReference>
<keyword evidence="2" id="KW-0964">Secreted</keyword>
<evidence type="ECO:0000256" key="3">
    <source>
        <dbReference type="SAM" id="MobiDB-lite"/>
    </source>
</evidence>
<evidence type="ECO:0000313" key="7">
    <source>
        <dbReference type="Proteomes" id="UP001549122"/>
    </source>
</evidence>
<evidence type="ECO:0000259" key="4">
    <source>
        <dbReference type="Pfam" id="PF12106"/>
    </source>
</evidence>
<comment type="subcellular location">
    <subcellularLocation>
        <location evidence="1">Secreted</location>
    </subcellularLocation>
</comment>
<dbReference type="Pfam" id="PF12106">
    <property type="entry name" value="Colicin_E5"/>
    <property type="match status" value="1"/>
</dbReference>
<dbReference type="InterPro" id="IPR021964">
    <property type="entry name" value="Colicin_E5_C"/>
</dbReference>
<evidence type="ECO:0008006" key="8">
    <source>
        <dbReference type="Google" id="ProtNLM"/>
    </source>
</evidence>
<feature type="compositionally biased region" description="Low complexity" evidence="3">
    <location>
        <begin position="181"/>
        <end position="193"/>
    </location>
</feature>
<dbReference type="Proteomes" id="UP001549122">
    <property type="component" value="Unassembled WGS sequence"/>
</dbReference>
<evidence type="ECO:0000259" key="5">
    <source>
        <dbReference type="Pfam" id="PF14449"/>
    </source>
</evidence>
<feature type="domain" description="Colicin E5 ribonuclease" evidence="4">
    <location>
        <begin position="447"/>
        <end position="514"/>
    </location>
</feature>
<dbReference type="InterPro" id="IPR038234">
    <property type="entry name" value="Colicin_E5_C_sf"/>
</dbReference>
<proteinExistence type="predicted"/>
<feature type="domain" description="Pre-toxin TG" evidence="5">
    <location>
        <begin position="282"/>
        <end position="337"/>
    </location>
</feature>
<comment type="caution">
    <text evidence="6">The sequence shown here is derived from an EMBL/GenBank/DDBJ whole genome shotgun (WGS) entry which is preliminary data.</text>
</comment>
<feature type="region of interest" description="Disordered" evidence="3">
    <location>
        <begin position="118"/>
        <end position="213"/>
    </location>
</feature>
<evidence type="ECO:0000313" key="6">
    <source>
        <dbReference type="EMBL" id="MET3558513.1"/>
    </source>
</evidence>